<evidence type="ECO:0000313" key="4">
    <source>
        <dbReference type="Proteomes" id="UP000198748"/>
    </source>
</evidence>
<feature type="domain" description="HTH cro/C1-type" evidence="2">
    <location>
        <begin position="23"/>
        <end position="70"/>
    </location>
</feature>
<gene>
    <name evidence="3" type="ORF">SAMN04487996_11536</name>
</gene>
<evidence type="ECO:0000313" key="3">
    <source>
        <dbReference type="EMBL" id="SDG09462.1"/>
    </source>
</evidence>
<protein>
    <submittedName>
        <fullName evidence="3">Addiction module antidote protein, HigA family</fullName>
    </submittedName>
</protein>
<dbReference type="EMBL" id="FNAN01000015">
    <property type="protein sequence ID" value="SDG09462.1"/>
    <property type="molecule type" value="Genomic_DNA"/>
</dbReference>
<keyword evidence="1" id="KW-0238">DNA-binding</keyword>
<evidence type="ECO:0000256" key="1">
    <source>
        <dbReference type="ARBA" id="ARBA00023125"/>
    </source>
</evidence>
<accession>A0A1G7RFD5</accession>
<name>A0A1G7RFD5_9BACT</name>
<dbReference type="PANTHER" id="PTHR36924:SF1">
    <property type="entry name" value="ANTITOXIN HIGA-1"/>
    <property type="match status" value="1"/>
</dbReference>
<keyword evidence="4" id="KW-1185">Reference proteome</keyword>
<dbReference type="CDD" id="cd00093">
    <property type="entry name" value="HTH_XRE"/>
    <property type="match status" value="1"/>
</dbReference>
<dbReference type="PROSITE" id="PS50943">
    <property type="entry name" value="HTH_CROC1"/>
    <property type="match status" value="1"/>
</dbReference>
<evidence type="ECO:0000259" key="2">
    <source>
        <dbReference type="PROSITE" id="PS50943"/>
    </source>
</evidence>
<dbReference type="PANTHER" id="PTHR36924">
    <property type="entry name" value="ANTITOXIN HIGA-1"/>
    <property type="match status" value="1"/>
</dbReference>
<dbReference type="InterPro" id="IPR013430">
    <property type="entry name" value="Toxin_antidote_HigA"/>
</dbReference>
<reference evidence="4" key="1">
    <citation type="submission" date="2016-10" db="EMBL/GenBank/DDBJ databases">
        <authorList>
            <person name="Varghese N."/>
            <person name="Submissions S."/>
        </authorList>
    </citation>
    <scope>NUCLEOTIDE SEQUENCE [LARGE SCALE GENOMIC DNA]</scope>
    <source>
        <strain evidence="4">DSM 25329</strain>
    </source>
</reference>
<dbReference type="GO" id="GO:0003677">
    <property type="term" value="F:DNA binding"/>
    <property type="evidence" value="ECO:0007669"/>
    <property type="project" value="UniProtKB-KW"/>
</dbReference>
<dbReference type="SMART" id="SM00530">
    <property type="entry name" value="HTH_XRE"/>
    <property type="match status" value="1"/>
</dbReference>
<dbReference type="Proteomes" id="UP000198748">
    <property type="component" value="Unassembled WGS sequence"/>
</dbReference>
<proteinExistence type="predicted"/>
<dbReference type="InterPro" id="IPR001387">
    <property type="entry name" value="Cro/C1-type_HTH"/>
</dbReference>
<organism evidence="3 4">
    <name type="scientific">Dyadobacter soli</name>
    <dbReference type="NCBI Taxonomy" id="659014"/>
    <lineage>
        <taxon>Bacteria</taxon>
        <taxon>Pseudomonadati</taxon>
        <taxon>Bacteroidota</taxon>
        <taxon>Cytophagia</taxon>
        <taxon>Cytophagales</taxon>
        <taxon>Spirosomataceae</taxon>
        <taxon>Dyadobacter</taxon>
    </lineage>
</organism>
<dbReference type="InterPro" id="IPR010982">
    <property type="entry name" value="Lambda_DNA-bd_dom_sf"/>
</dbReference>
<dbReference type="SUPFAM" id="SSF47413">
    <property type="entry name" value="lambda repressor-like DNA-binding domains"/>
    <property type="match status" value="1"/>
</dbReference>
<dbReference type="Pfam" id="PF01381">
    <property type="entry name" value="HTH_3"/>
    <property type="match status" value="1"/>
</dbReference>
<dbReference type="Gene3D" id="1.10.260.40">
    <property type="entry name" value="lambda repressor-like DNA-binding domains"/>
    <property type="match status" value="1"/>
</dbReference>
<dbReference type="STRING" id="659014.SAMN04487996_11536"/>
<dbReference type="AlphaFoldDB" id="A0A1G7RFD5"/>
<sequence>MMPPHPGSMIRDIMEGIKEETGNDLTIRQVAAGLGISPKTLSNILNGHQGVSSEMAVRLSEAFGSSPEFWLKLQSDYELWHAEQKINRASIQHFIPMQKRRLQPV</sequence>
<dbReference type="NCBIfam" id="TIGR02607">
    <property type="entry name" value="antidote_HigA"/>
    <property type="match status" value="1"/>
</dbReference>